<organism evidence="2 3">
    <name type="scientific">Puccinia striiformis</name>
    <dbReference type="NCBI Taxonomy" id="27350"/>
    <lineage>
        <taxon>Eukaryota</taxon>
        <taxon>Fungi</taxon>
        <taxon>Dikarya</taxon>
        <taxon>Basidiomycota</taxon>
        <taxon>Pucciniomycotina</taxon>
        <taxon>Pucciniomycetes</taxon>
        <taxon>Pucciniales</taxon>
        <taxon>Pucciniaceae</taxon>
        <taxon>Puccinia</taxon>
    </lineage>
</organism>
<keyword evidence="3" id="KW-1185">Reference proteome</keyword>
<evidence type="ECO:0000313" key="3">
    <source>
        <dbReference type="Proteomes" id="UP000239156"/>
    </source>
</evidence>
<evidence type="ECO:0000313" key="2">
    <source>
        <dbReference type="EMBL" id="POV96715.1"/>
    </source>
</evidence>
<feature type="region of interest" description="Disordered" evidence="1">
    <location>
        <begin position="1"/>
        <end position="33"/>
    </location>
</feature>
<evidence type="ECO:0000256" key="1">
    <source>
        <dbReference type="SAM" id="MobiDB-lite"/>
    </source>
</evidence>
<sequence>MLGIIGLNQDGEKLADPQPINQDQGDNYWKTGM</sequence>
<gene>
    <name evidence="2" type="ORF">PSTT_15492</name>
</gene>
<protein>
    <submittedName>
        <fullName evidence="2">Uncharacterized protein</fullName>
    </submittedName>
</protein>
<dbReference type="AlphaFoldDB" id="A0A2S4UHE3"/>
<name>A0A2S4UHE3_9BASI</name>
<accession>A0A2S4UHE3</accession>
<comment type="caution">
    <text evidence="2">The sequence shown here is derived from an EMBL/GenBank/DDBJ whole genome shotgun (WGS) entry which is preliminary data.</text>
</comment>
<reference evidence="2" key="1">
    <citation type="submission" date="2017-12" db="EMBL/GenBank/DDBJ databases">
        <title>Gene loss provides genomic basis for host adaptation in cereal stripe rust fungi.</title>
        <authorList>
            <person name="Xia C."/>
        </authorList>
    </citation>
    <scope>NUCLEOTIDE SEQUENCE [LARGE SCALE GENOMIC DNA]</scope>
    <source>
        <strain evidence="2">93-210</strain>
    </source>
</reference>
<dbReference type="Proteomes" id="UP000239156">
    <property type="component" value="Unassembled WGS sequence"/>
</dbReference>
<proteinExistence type="predicted"/>
<dbReference type="EMBL" id="PKSL01000287">
    <property type="protein sequence ID" value="POV96715.1"/>
    <property type="molecule type" value="Genomic_DNA"/>
</dbReference>
<dbReference type="VEuPathDB" id="FungiDB:PSTT_15492"/>